<feature type="transmembrane region" description="Helical" evidence="9">
    <location>
        <begin position="473"/>
        <end position="494"/>
    </location>
</feature>
<dbReference type="EMBL" id="LJIJ01000871">
    <property type="protein sequence ID" value="ODM94021.1"/>
    <property type="molecule type" value="Genomic_DNA"/>
</dbReference>
<dbReference type="CDD" id="cd03213">
    <property type="entry name" value="ABCG_EPDR"/>
    <property type="match status" value="1"/>
</dbReference>
<dbReference type="InterPro" id="IPR027417">
    <property type="entry name" value="P-loop_NTPase"/>
</dbReference>
<evidence type="ECO:0000256" key="3">
    <source>
        <dbReference type="ARBA" id="ARBA00022448"/>
    </source>
</evidence>
<dbReference type="InterPro" id="IPR050352">
    <property type="entry name" value="ABCG_transporters"/>
</dbReference>
<comment type="subcellular location">
    <subcellularLocation>
        <location evidence="1">Membrane</location>
        <topology evidence="1">Multi-pass membrane protein</topology>
    </subcellularLocation>
</comment>
<dbReference type="PROSITE" id="PS00211">
    <property type="entry name" value="ABC_TRANSPORTER_1"/>
    <property type="match status" value="1"/>
</dbReference>
<evidence type="ECO:0000256" key="8">
    <source>
        <dbReference type="ARBA" id="ARBA00023136"/>
    </source>
</evidence>
<dbReference type="Pfam" id="PF01061">
    <property type="entry name" value="ABC2_membrane"/>
    <property type="match status" value="2"/>
</dbReference>
<dbReference type="STRING" id="48709.A0A1D2MMD8"/>
<dbReference type="AlphaFoldDB" id="A0A1D2MMD8"/>
<organism evidence="11 12">
    <name type="scientific">Orchesella cincta</name>
    <name type="common">Springtail</name>
    <name type="synonym">Podura cincta</name>
    <dbReference type="NCBI Taxonomy" id="48709"/>
    <lineage>
        <taxon>Eukaryota</taxon>
        <taxon>Metazoa</taxon>
        <taxon>Ecdysozoa</taxon>
        <taxon>Arthropoda</taxon>
        <taxon>Hexapoda</taxon>
        <taxon>Collembola</taxon>
        <taxon>Entomobryomorpha</taxon>
        <taxon>Entomobryoidea</taxon>
        <taxon>Orchesellidae</taxon>
        <taxon>Orchesellinae</taxon>
        <taxon>Orchesella</taxon>
    </lineage>
</organism>
<keyword evidence="6 11" id="KW-0067">ATP-binding</keyword>
<dbReference type="InterPro" id="IPR017871">
    <property type="entry name" value="ABC_transporter-like_CS"/>
</dbReference>
<evidence type="ECO:0000256" key="1">
    <source>
        <dbReference type="ARBA" id="ARBA00004141"/>
    </source>
</evidence>
<keyword evidence="8 9" id="KW-0472">Membrane</keyword>
<feature type="transmembrane region" description="Helical" evidence="9">
    <location>
        <begin position="382"/>
        <end position="403"/>
    </location>
</feature>
<proteinExistence type="inferred from homology"/>
<dbReference type="OrthoDB" id="66620at2759"/>
<dbReference type="PANTHER" id="PTHR48041">
    <property type="entry name" value="ABC TRANSPORTER G FAMILY MEMBER 28"/>
    <property type="match status" value="1"/>
</dbReference>
<feature type="transmembrane region" description="Helical" evidence="9">
    <location>
        <begin position="415"/>
        <end position="434"/>
    </location>
</feature>
<feature type="transmembrane region" description="Helical" evidence="9">
    <location>
        <begin position="440"/>
        <end position="461"/>
    </location>
</feature>
<keyword evidence="4 9" id="KW-0812">Transmembrane</keyword>
<dbReference type="InterPro" id="IPR013525">
    <property type="entry name" value="ABC2_TM"/>
</dbReference>
<evidence type="ECO:0000256" key="5">
    <source>
        <dbReference type="ARBA" id="ARBA00022741"/>
    </source>
</evidence>
<keyword evidence="5" id="KW-0547">Nucleotide-binding</keyword>
<dbReference type="SUPFAM" id="SSF52540">
    <property type="entry name" value="P-loop containing nucleoside triphosphate hydrolases"/>
    <property type="match status" value="1"/>
</dbReference>
<keyword evidence="7 9" id="KW-1133">Transmembrane helix</keyword>
<dbReference type="GO" id="GO:0140359">
    <property type="term" value="F:ABC-type transporter activity"/>
    <property type="evidence" value="ECO:0007669"/>
    <property type="project" value="InterPro"/>
</dbReference>
<evidence type="ECO:0000256" key="9">
    <source>
        <dbReference type="SAM" id="Phobius"/>
    </source>
</evidence>
<dbReference type="GO" id="GO:0016887">
    <property type="term" value="F:ATP hydrolysis activity"/>
    <property type="evidence" value="ECO:0007669"/>
    <property type="project" value="InterPro"/>
</dbReference>
<protein>
    <submittedName>
        <fullName evidence="11">ATP-binding cassette sub-family G member 4</fullName>
    </submittedName>
</protein>
<reference evidence="11 12" key="1">
    <citation type="journal article" date="2016" name="Genome Biol. Evol.">
        <title>Gene Family Evolution Reflects Adaptation to Soil Environmental Stressors in the Genome of the Collembolan Orchesella cincta.</title>
        <authorList>
            <person name="Faddeeva-Vakhrusheva A."/>
            <person name="Derks M.F."/>
            <person name="Anvar S.Y."/>
            <person name="Agamennone V."/>
            <person name="Suring W."/>
            <person name="Smit S."/>
            <person name="van Straalen N.M."/>
            <person name="Roelofs D."/>
        </authorList>
    </citation>
    <scope>NUCLEOTIDE SEQUENCE [LARGE SCALE GENOMIC DNA]</scope>
    <source>
        <tissue evidence="11">Mixed pool</tissue>
    </source>
</reference>
<feature type="transmembrane region" description="Helical" evidence="9">
    <location>
        <begin position="555"/>
        <end position="577"/>
    </location>
</feature>
<feature type="transmembrane region" description="Helical" evidence="9">
    <location>
        <begin position="351"/>
        <end position="370"/>
    </location>
</feature>
<dbReference type="Proteomes" id="UP000094527">
    <property type="component" value="Unassembled WGS sequence"/>
</dbReference>
<dbReference type="OMA" id="YRLLCWI"/>
<dbReference type="FunFam" id="3.40.50.300:FF:001077">
    <property type="entry name" value="Uncharacterized protein, isoform A"/>
    <property type="match status" value="1"/>
</dbReference>
<comment type="similarity">
    <text evidence="2">Belongs to the ABC transporter superfamily. ABCG family. Eye pigment precursor importer (TC 3.A.1.204) subfamily.</text>
</comment>
<dbReference type="InterPro" id="IPR003593">
    <property type="entry name" value="AAA+_ATPase"/>
</dbReference>
<sequence>MLNTEYDTSYYLSAGGFGSYVGKRMKRILKDASGKFIPGELTAIMGPSGAGKSTLMNILAGYKTHNVQGSISVNGKSRELAQFRKMSGYIMQDDVLHDNLTVYESMRYAAQLKLPRKTPKPHIEQLIKEILDIIGLTECQNVKASKISGGQRKRLSIALELINNPPIMFFDEPTSGLDSASCYSCVNLLKALAKGGRTIIATIHQPSARIFEQFDSLYLLGAGRCLYSGHTKSVVPSLALQGLQCPPYHNPADFIIEIASGDYGHQWIEILAKATSLSSDSGLADGSLEQVLDGKEEKSIRTGKPHAENMNEYVLKPVADDSRLELFSHQFFILLRRSFLCISRDRMLTHLRFSSVLLIGFLVGAIYYNIGNDAAKVFDNAGNLYFGLLFVVLSSMTSTVLTCKFHLKGCACQGASQLLCFFPFLYVAIIYYLTDQPQEAFRFWIVAGMHVGISLVAQSFSMLVGAFCQVQSAVFIGPILSIPLFLFTGFFVSVSEVPAYLRWLAWFSYPRYCFQTTLTAVYGFERETLSCHQPYCHFKHPKKFLDIIGAADIDVVQQSLCVVAILVVVRILAYYGLRFKIMMEKQ</sequence>
<evidence type="ECO:0000313" key="11">
    <source>
        <dbReference type="EMBL" id="ODM94021.1"/>
    </source>
</evidence>
<dbReference type="GO" id="GO:0005524">
    <property type="term" value="F:ATP binding"/>
    <property type="evidence" value="ECO:0007669"/>
    <property type="project" value="UniProtKB-KW"/>
</dbReference>
<gene>
    <name evidence="11" type="ORF">Ocin01_12660</name>
</gene>
<dbReference type="PANTHER" id="PTHR48041:SF78">
    <property type="entry name" value="ABC TRANSPORTER EXPRESSED IN TRACHEA, ISOFORM A"/>
    <property type="match status" value="1"/>
</dbReference>
<evidence type="ECO:0000256" key="2">
    <source>
        <dbReference type="ARBA" id="ARBA00005814"/>
    </source>
</evidence>
<dbReference type="InterPro" id="IPR003439">
    <property type="entry name" value="ABC_transporter-like_ATP-bd"/>
</dbReference>
<dbReference type="SMART" id="SM00382">
    <property type="entry name" value="AAA"/>
    <property type="match status" value="1"/>
</dbReference>
<evidence type="ECO:0000256" key="6">
    <source>
        <dbReference type="ARBA" id="ARBA00022840"/>
    </source>
</evidence>
<evidence type="ECO:0000256" key="7">
    <source>
        <dbReference type="ARBA" id="ARBA00022989"/>
    </source>
</evidence>
<dbReference type="PROSITE" id="PS50893">
    <property type="entry name" value="ABC_TRANSPORTER_2"/>
    <property type="match status" value="1"/>
</dbReference>
<keyword evidence="12" id="KW-1185">Reference proteome</keyword>
<comment type="caution">
    <text evidence="11">The sequence shown here is derived from an EMBL/GenBank/DDBJ whole genome shotgun (WGS) entry which is preliminary data.</text>
</comment>
<dbReference type="Pfam" id="PF00005">
    <property type="entry name" value="ABC_tran"/>
    <property type="match status" value="1"/>
</dbReference>
<feature type="domain" description="ABC transporter" evidence="10">
    <location>
        <begin position="12"/>
        <end position="247"/>
    </location>
</feature>
<accession>A0A1D2MMD8</accession>
<keyword evidence="3" id="KW-0813">Transport</keyword>
<dbReference type="GO" id="GO:0005886">
    <property type="term" value="C:plasma membrane"/>
    <property type="evidence" value="ECO:0007669"/>
    <property type="project" value="TreeGrafter"/>
</dbReference>
<evidence type="ECO:0000313" key="12">
    <source>
        <dbReference type="Proteomes" id="UP000094527"/>
    </source>
</evidence>
<evidence type="ECO:0000259" key="10">
    <source>
        <dbReference type="PROSITE" id="PS50893"/>
    </source>
</evidence>
<evidence type="ECO:0000256" key="4">
    <source>
        <dbReference type="ARBA" id="ARBA00022692"/>
    </source>
</evidence>
<name>A0A1D2MMD8_ORCCI</name>
<dbReference type="Gene3D" id="3.40.50.300">
    <property type="entry name" value="P-loop containing nucleotide triphosphate hydrolases"/>
    <property type="match status" value="1"/>
</dbReference>